<geneLocation type="mitochondrion" evidence="2"/>
<gene>
    <name evidence="1" type="ORF">PBRA_008818</name>
    <name evidence="2" type="ORF">PLBR_LOCUS3771</name>
</gene>
<keyword evidence="2" id="KW-0496">Mitochondrion</keyword>
<dbReference type="InterPro" id="IPR006597">
    <property type="entry name" value="Sel1-like"/>
</dbReference>
<evidence type="ECO:0000313" key="2">
    <source>
        <dbReference type="EMBL" id="SPQ96556.1"/>
    </source>
</evidence>
<dbReference type="InterPro" id="IPR011990">
    <property type="entry name" value="TPR-like_helical_dom_sf"/>
</dbReference>
<dbReference type="Proteomes" id="UP000290189">
    <property type="component" value="Unassembled WGS sequence"/>
</dbReference>
<accession>A0A0G4J2T6</accession>
<dbReference type="Proteomes" id="UP000039324">
    <property type="component" value="Unassembled WGS sequence"/>
</dbReference>
<dbReference type="AlphaFoldDB" id="A0A0G4J2T6"/>
<proteinExistence type="predicted"/>
<dbReference type="Gene3D" id="1.25.40.10">
    <property type="entry name" value="Tetratricopeptide repeat domain"/>
    <property type="match status" value="1"/>
</dbReference>
<sequence>MSRDLGLLTMYCDMGTYVIVDRAAVEREMACEPVAARRRAGTGAALPGLLRALSGMAGRAVSVLIDRASPQGGLFGRALRGHRDAEFEVGRLLEQGSDAIVADAALAMHFYRRAAARGHRHAQLRLEYLEDLDDVYDSDGNDGPLAGPLSVIGQYVRRWWTGEEPLPIDDYVEIPYTLDDGGAVY</sequence>
<name>A0A0G4J2T6_PLABS</name>
<organism evidence="1 3">
    <name type="scientific">Plasmodiophora brassicae</name>
    <name type="common">Clubroot disease agent</name>
    <dbReference type="NCBI Taxonomy" id="37360"/>
    <lineage>
        <taxon>Eukaryota</taxon>
        <taxon>Sar</taxon>
        <taxon>Rhizaria</taxon>
        <taxon>Endomyxa</taxon>
        <taxon>Phytomyxea</taxon>
        <taxon>Plasmodiophorida</taxon>
        <taxon>Plasmodiophoridae</taxon>
        <taxon>Plasmodiophora</taxon>
    </lineage>
</organism>
<dbReference type="EMBL" id="CDSF01000120">
    <property type="protein sequence ID" value="CEP01875.1"/>
    <property type="molecule type" value="Genomic_DNA"/>
</dbReference>
<evidence type="ECO:0000313" key="3">
    <source>
        <dbReference type="Proteomes" id="UP000039324"/>
    </source>
</evidence>
<dbReference type="SMART" id="SM00671">
    <property type="entry name" value="SEL1"/>
    <property type="match status" value="1"/>
</dbReference>
<evidence type="ECO:0000313" key="4">
    <source>
        <dbReference type="Proteomes" id="UP000290189"/>
    </source>
</evidence>
<reference evidence="2 4" key="2">
    <citation type="submission" date="2018-03" db="EMBL/GenBank/DDBJ databases">
        <authorList>
            <person name="Fogelqvist J."/>
        </authorList>
    </citation>
    <scope>NUCLEOTIDE SEQUENCE [LARGE SCALE GENOMIC DNA]</scope>
</reference>
<dbReference type="EMBL" id="OVEO01000006">
    <property type="protein sequence ID" value="SPQ96556.1"/>
    <property type="molecule type" value="Genomic_DNA"/>
</dbReference>
<evidence type="ECO:0000313" key="1">
    <source>
        <dbReference type="EMBL" id="CEP01875.1"/>
    </source>
</evidence>
<reference evidence="1 3" key="1">
    <citation type="submission" date="2015-02" db="EMBL/GenBank/DDBJ databases">
        <authorList>
            <person name="Chooi Y.-H."/>
        </authorList>
    </citation>
    <scope>NUCLEOTIDE SEQUENCE [LARGE SCALE GENOMIC DNA]</scope>
    <source>
        <strain evidence="1">E3</strain>
    </source>
</reference>
<protein>
    <submittedName>
        <fullName evidence="1">Uncharacterized protein</fullName>
    </submittedName>
</protein>
<keyword evidence="3" id="KW-1185">Reference proteome</keyword>